<keyword evidence="4 7" id="KW-0812">Transmembrane</keyword>
<evidence type="ECO:0000256" key="6">
    <source>
        <dbReference type="ARBA" id="ARBA00023136"/>
    </source>
</evidence>
<proteinExistence type="inferred from homology"/>
<dbReference type="OrthoDB" id="4319190at2"/>
<keyword evidence="3" id="KW-1003">Cell membrane</keyword>
<evidence type="ECO:0000256" key="5">
    <source>
        <dbReference type="ARBA" id="ARBA00022989"/>
    </source>
</evidence>
<dbReference type="CDD" id="cd06261">
    <property type="entry name" value="TM_PBP2"/>
    <property type="match status" value="1"/>
</dbReference>
<feature type="transmembrane region" description="Helical" evidence="7">
    <location>
        <begin position="278"/>
        <end position="297"/>
    </location>
</feature>
<feature type="transmembrane region" description="Helical" evidence="7">
    <location>
        <begin position="113"/>
        <end position="134"/>
    </location>
</feature>
<dbReference type="eggNOG" id="COG1175">
    <property type="taxonomic scope" value="Bacteria"/>
</dbReference>
<dbReference type="Pfam" id="PF00528">
    <property type="entry name" value="BPD_transp_1"/>
    <property type="match status" value="1"/>
</dbReference>
<feature type="domain" description="ABC transmembrane type-1" evidence="8">
    <location>
        <begin position="76"/>
        <end position="297"/>
    </location>
</feature>
<keyword evidence="10" id="KW-1185">Reference proteome</keyword>
<dbReference type="PANTHER" id="PTHR30193:SF37">
    <property type="entry name" value="INNER MEMBRANE ABC TRANSPORTER PERMEASE PROTEIN YCJO"/>
    <property type="match status" value="1"/>
</dbReference>
<feature type="transmembrane region" description="Helical" evidence="7">
    <location>
        <begin position="80"/>
        <end position="101"/>
    </location>
</feature>
<keyword evidence="5 7" id="KW-1133">Transmembrane helix</keyword>
<keyword evidence="2 7" id="KW-0813">Transport</keyword>
<dbReference type="InterPro" id="IPR000515">
    <property type="entry name" value="MetI-like"/>
</dbReference>
<evidence type="ECO:0000256" key="1">
    <source>
        <dbReference type="ARBA" id="ARBA00004651"/>
    </source>
</evidence>
<dbReference type="EMBL" id="MWQN01000001">
    <property type="protein sequence ID" value="OPC84791.1"/>
    <property type="molecule type" value="Genomic_DNA"/>
</dbReference>
<evidence type="ECO:0000313" key="9">
    <source>
        <dbReference type="EMBL" id="OPC84791.1"/>
    </source>
</evidence>
<organism evidence="9 10">
    <name type="scientific">Embleya scabrispora</name>
    <dbReference type="NCBI Taxonomy" id="159449"/>
    <lineage>
        <taxon>Bacteria</taxon>
        <taxon>Bacillati</taxon>
        <taxon>Actinomycetota</taxon>
        <taxon>Actinomycetes</taxon>
        <taxon>Kitasatosporales</taxon>
        <taxon>Streptomycetaceae</taxon>
        <taxon>Embleya</taxon>
    </lineage>
</organism>
<dbReference type="Gene3D" id="1.10.3720.10">
    <property type="entry name" value="MetI-like"/>
    <property type="match status" value="1"/>
</dbReference>
<evidence type="ECO:0000313" key="10">
    <source>
        <dbReference type="Proteomes" id="UP000190037"/>
    </source>
</evidence>
<evidence type="ECO:0000256" key="2">
    <source>
        <dbReference type="ARBA" id="ARBA00022448"/>
    </source>
</evidence>
<keyword evidence="6 7" id="KW-0472">Membrane</keyword>
<evidence type="ECO:0000259" key="8">
    <source>
        <dbReference type="PROSITE" id="PS50928"/>
    </source>
</evidence>
<evidence type="ECO:0000256" key="3">
    <source>
        <dbReference type="ARBA" id="ARBA00022475"/>
    </source>
</evidence>
<comment type="subcellular location">
    <subcellularLocation>
        <location evidence="1 7">Cell membrane</location>
        <topology evidence="1 7">Multi-pass membrane protein</topology>
    </subcellularLocation>
</comment>
<comment type="caution">
    <text evidence="9">The sequence shown here is derived from an EMBL/GenBank/DDBJ whole genome shotgun (WGS) entry which is preliminary data.</text>
</comment>
<dbReference type="PANTHER" id="PTHR30193">
    <property type="entry name" value="ABC TRANSPORTER PERMEASE PROTEIN"/>
    <property type="match status" value="1"/>
</dbReference>
<evidence type="ECO:0000256" key="7">
    <source>
        <dbReference type="RuleBase" id="RU363032"/>
    </source>
</evidence>
<sequence>MPTSRQVWRRGVDAAAPYGFVAPFFVLFVAFGLFPLLYTGYISLHRVRLQNPDEMTWLGLENYTNLWHDPFFWKALRNTFTIGVISTVPQLCMALGLAHLLNRRLRGRTFFRVAILMPYATSVAAATLVFGGLFGRDYGMVNWFLGLFGVDNVDWYNGTWTSQIAVSTIVTWRWVGYNALIYLAAMQAIPHDRYEAAALDGARSWHQFRHVTLPGLRPTIVFTVVVSTIGAMQIFAEPLLLQGGPIGVRGGASHQYQTIGLYMYETGWSNYALGKASAIAWTTFLIILLVIGANALVAGRRSRREIREGR</sequence>
<protein>
    <submittedName>
        <fullName evidence="9">ABC transporter permease</fullName>
    </submittedName>
</protein>
<dbReference type="InterPro" id="IPR035906">
    <property type="entry name" value="MetI-like_sf"/>
</dbReference>
<dbReference type="Proteomes" id="UP000190037">
    <property type="component" value="Unassembled WGS sequence"/>
</dbReference>
<name>A0A1T3P756_9ACTN</name>
<dbReference type="SUPFAM" id="SSF161098">
    <property type="entry name" value="MetI-like"/>
    <property type="match status" value="1"/>
</dbReference>
<dbReference type="GO" id="GO:0055085">
    <property type="term" value="P:transmembrane transport"/>
    <property type="evidence" value="ECO:0007669"/>
    <property type="project" value="InterPro"/>
</dbReference>
<dbReference type="GO" id="GO:0005886">
    <property type="term" value="C:plasma membrane"/>
    <property type="evidence" value="ECO:0007669"/>
    <property type="project" value="UniProtKB-SubCell"/>
</dbReference>
<dbReference type="STRING" id="159449.B4N89_03840"/>
<accession>A0A1T3P756</accession>
<feature type="transmembrane region" description="Helical" evidence="7">
    <location>
        <begin position="164"/>
        <end position="185"/>
    </location>
</feature>
<dbReference type="PROSITE" id="PS50928">
    <property type="entry name" value="ABC_TM1"/>
    <property type="match status" value="1"/>
</dbReference>
<comment type="similarity">
    <text evidence="7">Belongs to the binding-protein-dependent transport system permease family.</text>
</comment>
<reference evidence="9 10" key="1">
    <citation type="submission" date="2017-03" db="EMBL/GenBank/DDBJ databases">
        <title>Draft genome sequence of Streptomyces scabrisporus NF3, endophyte isolated from Amphipterygium adstringens.</title>
        <authorList>
            <person name="Vazquez M."/>
            <person name="Ceapa C.D."/>
            <person name="Rodriguez Luna D."/>
            <person name="Sanchez Esquivel S."/>
        </authorList>
    </citation>
    <scope>NUCLEOTIDE SEQUENCE [LARGE SCALE GENOMIC DNA]</scope>
    <source>
        <strain evidence="9 10">NF3</strain>
    </source>
</reference>
<dbReference type="AlphaFoldDB" id="A0A1T3P756"/>
<evidence type="ECO:0000256" key="4">
    <source>
        <dbReference type="ARBA" id="ARBA00022692"/>
    </source>
</evidence>
<feature type="transmembrane region" description="Helical" evidence="7">
    <location>
        <begin position="219"/>
        <end position="236"/>
    </location>
</feature>
<gene>
    <name evidence="9" type="ORF">B4N89_03840</name>
</gene>
<dbReference type="InterPro" id="IPR051393">
    <property type="entry name" value="ABC_transporter_permease"/>
</dbReference>
<feature type="transmembrane region" description="Helical" evidence="7">
    <location>
        <begin position="20"/>
        <end position="41"/>
    </location>
</feature>